<dbReference type="InterPro" id="IPR051685">
    <property type="entry name" value="Ycf3/AcsC/BcsC/TPR_MFPF"/>
</dbReference>
<organism evidence="3 4">
    <name type="scientific">Paramecium octaurelia</name>
    <dbReference type="NCBI Taxonomy" id="43137"/>
    <lineage>
        <taxon>Eukaryota</taxon>
        <taxon>Sar</taxon>
        <taxon>Alveolata</taxon>
        <taxon>Ciliophora</taxon>
        <taxon>Intramacronucleata</taxon>
        <taxon>Oligohymenophorea</taxon>
        <taxon>Peniculida</taxon>
        <taxon>Parameciidae</taxon>
        <taxon>Paramecium</taxon>
    </lineage>
</organism>
<dbReference type="InterPro" id="IPR019734">
    <property type="entry name" value="TPR_rpt"/>
</dbReference>
<comment type="caution">
    <text evidence="3">The sequence shown here is derived from an EMBL/GenBank/DDBJ whole genome shotgun (WGS) entry which is preliminary data.</text>
</comment>
<gene>
    <name evidence="3" type="ORF">POCTA_138.1.T1840001</name>
</gene>
<evidence type="ECO:0000313" key="4">
    <source>
        <dbReference type="Proteomes" id="UP000683925"/>
    </source>
</evidence>
<dbReference type="EMBL" id="CAJJDP010000188">
    <property type="protein sequence ID" value="CAD8214628.1"/>
    <property type="molecule type" value="Genomic_DNA"/>
</dbReference>
<dbReference type="Pfam" id="PF00515">
    <property type="entry name" value="TPR_1"/>
    <property type="match status" value="1"/>
</dbReference>
<evidence type="ECO:0000256" key="2">
    <source>
        <dbReference type="ARBA" id="ARBA00022803"/>
    </source>
</evidence>
<keyword evidence="4" id="KW-1185">Reference proteome</keyword>
<dbReference type="PANTHER" id="PTHR44943:SF4">
    <property type="entry name" value="TPR REPEAT-CONTAINING PROTEIN MJ0798"/>
    <property type="match status" value="1"/>
</dbReference>
<protein>
    <recommendedName>
        <fullName evidence="5">Tetratricopeptide repeat protein</fullName>
    </recommendedName>
</protein>
<dbReference type="PANTHER" id="PTHR44943">
    <property type="entry name" value="CELLULOSE SYNTHASE OPERON PROTEIN C"/>
    <property type="match status" value="1"/>
</dbReference>
<accession>A0A8S1YM42</accession>
<dbReference type="Proteomes" id="UP000683925">
    <property type="component" value="Unassembled WGS sequence"/>
</dbReference>
<keyword evidence="1" id="KW-0677">Repeat</keyword>
<evidence type="ECO:0008006" key="5">
    <source>
        <dbReference type="Google" id="ProtNLM"/>
    </source>
</evidence>
<name>A0A8S1YM42_PAROT</name>
<reference evidence="3" key="1">
    <citation type="submission" date="2021-01" db="EMBL/GenBank/DDBJ databases">
        <authorList>
            <consortium name="Genoscope - CEA"/>
            <person name="William W."/>
        </authorList>
    </citation>
    <scope>NUCLEOTIDE SEQUENCE</scope>
</reference>
<sequence length="146" mass="16998">MDAAWNNKCSALSNLDKYQEAIECCDIALSINPNFDAAWNNKCSALKKLKRYQETIVQTFSQIALNITISILNSQLRFIQSTTAIPQFLLSQNNIKMQSYVLKKHFLFLMTPLDQNFQLIDYSNQGFQMKLKNHQEYIKTQLQSYE</sequence>
<proteinExistence type="predicted"/>
<evidence type="ECO:0000313" key="3">
    <source>
        <dbReference type="EMBL" id="CAD8214628.1"/>
    </source>
</evidence>
<dbReference type="AlphaFoldDB" id="A0A8S1YM42"/>
<dbReference type="SMART" id="SM00028">
    <property type="entry name" value="TPR"/>
    <property type="match status" value="1"/>
</dbReference>
<keyword evidence="2" id="KW-0802">TPR repeat</keyword>
<evidence type="ECO:0000256" key="1">
    <source>
        <dbReference type="ARBA" id="ARBA00022737"/>
    </source>
</evidence>